<evidence type="ECO:0000313" key="3">
    <source>
        <dbReference type="Proteomes" id="UP000767854"/>
    </source>
</evidence>
<reference evidence="2 3" key="1">
    <citation type="submission" date="2021-01" db="EMBL/GenBank/DDBJ databases">
        <title>Genomic Encyclopedia of Type Strains, Phase IV (KMG-IV): sequencing the most valuable type-strain genomes for metagenomic binning, comparative biology and taxonomic classification.</title>
        <authorList>
            <person name="Goeker M."/>
        </authorList>
    </citation>
    <scope>NUCLEOTIDE SEQUENCE [LARGE SCALE GENOMIC DNA]</scope>
    <source>
        <strain evidence="2 3">DSM 24436</strain>
    </source>
</reference>
<dbReference type="Pfam" id="PF01996">
    <property type="entry name" value="F420_ligase"/>
    <property type="match status" value="1"/>
</dbReference>
<dbReference type="InterPro" id="IPR002847">
    <property type="entry name" value="F420-0_gamma-glut_ligase-dom"/>
</dbReference>
<name>A0ABS2MPE0_9FIRM</name>
<dbReference type="RefSeq" id="WP_204662567.1">
    <property type="nucleotide sequence ID" value="NZ_JAFBDT010000004.1"/>
</dbReference>
<proteinExistence type="predicted"/>
<evidence type="ECO:0000313" key="2">
    <source>
        <dbReference type="EMBL" id="MBM7561254.1"/>
    </source>
</evidence>
<dbReference type="EMBL" id="JAFBDT010000004">
    <property type="protein sequence ID" value="MBM7561254.1"/>
    <property type="molecule type" value="Genomic_DNA"/>
</dbReference>
<dbReference type="SUPFAM" id="SSF144010">
    <property type="entry name" value="CofE-like"/>
    <property type="match status" value="1"/>
</dbReference>
<accession>A0ABS2MPE0</accession>
<gene>
    <name evidence="2" type="ORF">JOC49_000774</name>
</gene>
<keyword evidence="3" id="KW-1185">Reference proteome</keyword>
<protein>
    <recommendedName>
        <fullName evidence="1">Coenzyme F420:L-glutamate ligase-like domain-containing protein</fullName>
    </recommendedName>
</protein>
<dbReference type="Gene3D" id="3.30.1330.100">
    <property type="entry name" value="CofE-like"/>
    <property type="match status" value="1"/>
</dbReference>
<dbReference type="Proteomes" id="UP000767854">
    <property type="component" value="Unassembled WGS sequence"/>
</dbReference>
<feature type="domain" description="Coenzyme F420:L-glutamate ligase-like" evidence="1">
    <location>
        <begin position="25"/>
        <end position="108"/>
    </location>
</feature>
<comment type="caution">
    <text evidence="2">The sequence shown here is derived from an EMBL/GenBank/DDBJ whole genome shotgun (WGS) entry which is preliminary data.</text>
</comment>
<sequence length="228" mass="25449">MTNPKLEYTPTNILVDGKCYVRIPVKTHLITRKDNLMEVVQKYTHDLVLPGDIICIAEKVVAITQGRSIPVSKINSGHLAEFLCRTFRKRAGLCTPETMQVAVNECGRLKMIRAFTAGWILEKLGKKDAFDDIAGYKAIAIAPPSPDDIPPFNTHIIMAPLMPDSVAVELSELYDDVKVAIIHRDAHNLKILGASHDSMNRRTLRKILIDNPLGQHLEQTPIGIIRKI</sequence>
<evidence type="ECO:0000259" key="1">
    <source>
        <dbReference type="Pfam" id="PF01996"/>
    </source>
</evidence>
<organism evidence="2 3">
    <name type="scientific">Fusibacter tunisiensis</name>
    <dbReference type="NCBI Taxonomy" id="1008308"/>
    <lineage>
        <taxon>Bacteria</taxon>
        <taxon>Bacillati</taxon>
        <taxon>Bacillota</taxon>
        <taxon>Clostridia</taxon>
        <taxon>Eubacteriales</taxon>
        <taxon>Eubacteriales Family XII. Incertae Sedis</taxon>
        <taxon>Fusibacter</taxon>
    </lineage>
</organism>